<reference evidence="2 3" key="1">
    <citation type="submission" date="2021-03" db="EMBL/GenBank/DDBJ databases">
        <title>Enterococcal diversity collection.</title>
        <authorList>
            <person name="Gilmore M.S."/>
            <person name="Schwartzman J."/>
            <person name="Van Tyne D."/>
            <person name="Martin M."/>
            <person name="Earl A.M."/>
            <person name="Manson A.L."/>
            <person name="Straub T."/>
            <person name="Salamzade R."/>
            <person name="Saavedra J."/>
            <person name="Lebreton F."/>
            <person name="Prichula J."/>
            <person name="Schaufler K."/>
            <person name="Gaca A."/>
            <person name="Sgardioli B."/>
            <person name="Wagenaar J."/>
            <person name="Strong T."/>
        </authorList>
    </citation>
    <scope>NUCLEOTIDE SEQUENCE [LARGE SCALE GENOMIC DNA]</scope>
    <source>
        <strain evidence="2 3">DIV0869a</strain>
    </source>
</reference>
<sequence>MQNSFMGKKERMKFELFKSIAFAKYGMSFNDLMQKHELTKSTLSRYINDLAQDVELAFEEKAHLNQDSQTGTYQVKAAEAYSIGYLIDYIHLFYVEQSGSFFILDALLKKRYTSIEAMAQDLHMSSSSVYKQLRLLKKMLAPFGGKITFDQHSSSLNGDELGIRLFTFYAYWSVFKSTEYIPFFNTNYPEEWLELKEIEDYFDHATSLSESQRAKLRFMQLITLKRVLWQKNYIKVSEEFLADVAYFDNKDAELLPLLKHRLTDELYHNERALLLYATRGLIYNLDSLETKRKIVQDYQQSSLEIAEYTTKLMAEVQKEFELEYTEESYINFYFYLIILLIYIKHINMDISGYYKNGLSFHSIIDYDEASVETFEKINKIIEQQEFYSKISKEYLEGVMSIFSLTIYSGIYLSKKAGSVSICVIFNNNLILADGIKKIILDVYNKDRIVFTNDVMTADLVISDSYEVINPQTEYFYFDEQLNPEQWEKMIDTINQIFYKTIFLGE</sequence>
<proteinExistence type="predicted"/>
<evidence type="ECO:0000259" key="1">
    <source>
        <dbReference type="Pfam" id="PF05043"/>
    </source>
</evidence>
<dbReference type="RefSeq" id="WP_207112392.1">
    <property type="nucleotide sequence ID" value="NZ_JAFLWD010000017.1"/>
</dbReference>
<dbReference type="Proteomes" id="UP000664632">
    <property type="component" value="Unassembled WGS sequence"/>
</dbReference>
<name>A0ABS3GZI5_9ENTE</name>
<keyword evidence="3" id="KW-1185">Reference proteome</keyword>
<evidence type="ECO:0000313" key="2">
    <source>
        <dbReference type="EMBL" id="MBO0440333.1"/>
    </source>
</evidence>
<dbReference type="Pfam" id="PF05043">
    <property type="entry name" value="Mga"/>
    <property type="match status" value="1"/>
</dbReference>
<dbReference type="InterPro" id="IPR007737">
    <property type="entry name" value="Mga_HTH"/>
</dbReference>
<protein>
    <submittedName>
        <fullName evidence="2">Helix-turn-helix domain-containing protein</fullName>
    </submittedName>
</protein>
<accession>A0ABS3GZI5</accession>
<evidence type="ECO:0000313" key="3">
    <source>
        <dbReference type="Proteomes" id="UP000664632"/>
    </source>
</evidence>
<organism evidence="2 3">
    <name type="scientific">Candidatus Enterococcus ikei</name>
    <dbReference type="NCBI Taxonomy" id="2815326"/>
    <lineage>
        <taxon>Bacteria</taxon>
        <taxon>Bacillati</taxon>
        <taxon>Bacillota</taxon>
        <taxon>Bacilli</taxon>
        <taxon>Lactobacillales</taxon>
        <taxon>Enterococcaceae</taxon>
        <taxon>Enterococcus</taxon>
    </lineage>
</organism>
<dbReference type="EMBL" id="JAFLWD010000017">
    <property type="protein sequence ID" value="MBO0440333.1"/>
    <property type="molecule type" value="Genomic_DNA"/>
</dbReference>
<comment type="caution">
    <text evidence="2">The sequence shown here is derived from an EMBL/GenBank/DDBJ whole genome shotgun (WGS) entry which is preliminary data.</text>
</comment>
<feature type="domain" description="Mga helix-turn-helix" evidence="1">
    <location>
        <begin position="92"/>
        <end position="168"/>
    </location>
</feature>
<gene>
    <name evidence="2" type="ORF">JZO69_08175</name>
</gene>